<keyword evidence="5" id="KW-0732">Signal</keyword>
<dbReference type="InterPro" id="IPR023996">
    <property type="entry name" value="TonB-dep_OMP_SusC/RagA"/>
</dbReference>
<dbReference type="Gene3D" id="2.60.40.1120">
    <property type="entry name" value="Carboxypeptidase-like, regulatory domain"/>
    <property type="match status" value="1"/>
</dbReference>
<dbReference type="SUPFAM" id="SSF49464">
    <property type="entry name" value="Carboxypeptidase regulatory domain-like"/>
    <property type="match status" value="1"/>
</dbReference>
<dbReference type="PANTHER" id="PTHR30069:SF29">
    <property type="entry name" value="HEMOGLOBIN AND HEMOGLOBIN-HAPTOGLOBIN-BINDING PROTEIN 1-RELATED"/>
    <property type="match status" value="1"/>
</dbReference>
<dbReference type="InterPro" id="IPR039426">
    <property type="entry name" value="TonB-dep_rcpt-like"/>
</dbReference>
<evidence type="ECO:0000256" key="6">
    <source>
        <dbReference type="ARBA" id="ARBA00023077"/>
    </source>
</evidence>
<reference evidence="14 15" key="1">
    <citation type="submission" date="2022-03" db="EMBL/GenBank/DDBJ databases">
        <title>Hymenobactersp. isolated from the air.</title>
        <authorList>
            <person name="Won M."/>
            <person name="Kwon S.-W."/>
        </authorList>
    </citation>
    <scope>NUCLEOTIDE SEQUENCE [LARGE SCALE GENOMIC DNA]</scope>
    <source>
        <strain evidence="14 15">KACC 21982</strain>
    </source>
</reference>
<keyword evidence="9 10" id="KW-0998">Cell outer membrane</keyword>
<comment type="similarity">
    <text evidence="10 11">Belongs to the TonB-dependent receptor family.</text>
</comment>
<evidence type="ECO:0000256" key="9">
    <source>
        <dbReference type="ARBA" id="ARBA00023237"/>
    </source>
</evidence>
<evidence type="ECO:0000313" key="14">
    <source>
        <dbReference type="EMBL" id="UOG73901.1"/>
    </source>
</evidence>
<feature type="domain" description="TonB-dependent receptor-like beta-barrel" evidence="12">
    <location>
        <begin position="437"/>
        <end position="945"/>
    </location>
</feature>
<comment type="subcellular location">
    <subcellularLocation>
        <location evidence="1 10">Cell outer membrane</location>
        <topology evidence="1 10">Multi-pass membrane protein</topology>
    </subcellularLocation>
</comment>
<dbReference type="Pfam" id="PF00593">
    <property type="entry name" value="TonB_dep_Rec_b-barrel"/>
    <property type="match status" value="1"/>
</dbReference>
<dbReference type="InterPro" id="IPR023997">
    <property type="entry name" value="TonB-dep_OMP_SusC/RagA_CS"/>
</dbReference>
<dbReference type="InterPro" id="IPR000531">
    <property type="entry name" value="Beta-barrel_TonB"/>
</dbReference>
<keyword evidence="7 10" id="KW-0472">Membrane</keyword>
<dbReference type="InterPro" id="IPR008969">
    <property type="entry name" value="CarboxyPept-like_regulatory"/>
</dbReference>
<dbReference type="InterPro" id="IPR012910">
    <property type="entry name" value="Plug_dom"/>
</dbReference>
<accession>A0ABY4CXY6</accession>
<dbReference type="PROSITE" id="PS52016">
    <property type="entry name" value="TONB_DEPENDENT_REC_3"/>
    <property type="match status" value="1"/>
</dbReference>
<evidence type="ECO:0000256" key="8">
    <source>
        <dbReference type="ARBA" id="ARBA00023170"/>
    </source>
</evidence>
<keyword evidence="2 10" id="KW-0813">Transport</keyword>
<keyword evidence="3 10" id="KW-1134">Transmembrane beta strand</keyword>
<evidence type="ECO:0000256" key="7">
    <source>
        <dbReference type="ARBA" id="ARBA00023136"/>
    </source>
</evidence>
<dbReference type="Gene3D" id="2.40.170.20">
    <property type="entry name" value="TonB-dependent receptor, beta-barrel domain"/>
    <property type="match status" value="1"/>
</dbReference>
<dbReference type="NCBIfam" id="TIGR04057">
    <property type="entry name" value="SusC_RagA_signa"/>
    <property type="match status" value="1"/>
</dbReference>
<name>A0ABY4CXY6_9BACT</name>
<proteinExistence type="inferred from homology"/>
<evidence type="ECO:0000256" key="1">
    <source>
        <dbReference type="ARBA" id="ARBA00004571"/>
    </source>
</evidence>
<evidence type="ECO:0000256" key="3">
    <source>
        <dbReference type="ARBA" id="ARBA00022452"/>
    </source>
</evidence>
<dbReference type="NCBIfam" id="TIGR04056">
    <property type="entry name" value="OMP_RagA_SusC"/>
    <property type="match status" value="1"/>
</dbReference>
<evidence type="ECO:0000256" key="11">
    <source>
        <dbReference type="RuleBase" id="RU003357"/>
    </source>
</evidence>
<gene>
    <name evidence="14" type="ORF">MTX78_17485</name>
</gene>
<dbReference type="RefSeq" id="WP_243796970.1">
    <property type="nucleotide sequence ID" value="NZ_CP094669.1"/>
</dbReference>
<evidence type="ECO:0000256" key="10">
    <source>
        <dbReference type="PROSITE-ProRule" id="PRU01360"/>
    </source>
</evidence>
<evidence type="ECO:0000259" key="13">
    <source>
        <dbReference type="Pfam" id="PF07715"/>
    </source>
</evidence>
<organism evidence="14 15">
    <name type="scientific">Hymenobacter tibetensis</name>
    <dbReference type="NCBI Taxonomy" id="497967"/>
    <lineage>
        <taxon>Bacteria</taxon>
        <taxon>Pseudomonadati</taxon>
        <taxon>Bacteroidota</taxon>
        <taxon>Cytophagia</taxon>
        <taxon>Cytophagales</taxon>
        <taxon>Hymenobacteraceae</taxon>
        <taxon>Hymenobacter</taxon>
    </lineage>
</organism>
<dbReference type="Pfam" id="PF13715">
    <property type="entry name" value="CarbopepD_reg_2"/>
    <property type="match status" value="1"/>
</dbReference>
<sequence>MNKTLLMSPVLMVGLLQQVAAQDRSISGKVTDRQTSEGLPGVTVLLKGTTNGVSTNSDGSFNLNNVPAAGGTLVFSSVGYVSVERPIGTDNKLDVGLATDSKQLSEVVVTALGIERDTRSLGYATQQIKADQISQKSEPNVLSALQGKVAGVNIVTSSGLPGASSNINIRGITSLGGNNQPLFVVDGIPISNDLDRTSSTLFGAQQSNRAADIDPENIESINILKGPAAAALYGSRASSGAVIITTKSGRNANKKLEVTVTSGFSLQRVYGLMDLQNDYGQGTGGINQLTNGDPNTGGTNSWGPRFGTTPTLANGLLYRAADGSIQEQDYRAYPNNIKDFYRQGQILQNGVNIAGGNADQNLSLSVNNTSQKGVTENSKLNRTSIQLGGNTTLLNKLRAGGSVNFIQTNQLGPQQGNGGSPFGRLNVVPRSYNLQGLPYIDPNTGRNIPFAGGENPLWSLLRNSSTSNLTRFINIANLSYEVTPWLNVAYRAGLDTYTDRRKQIYDISSTRAAAGQVIDQTLFRSEINGDLLVTLKKDNVFAEGLNANLLLGQNINQRRRQEVFAQGDNLTLPNFYNLANATTFSNGTSEVNSTRRLLGYYGQLSLSYNNYLFLELTGRADQSSTLPKENNTFFYPSATASFVFTDAFKISNDFFSYGKIRGNISQVGRDADPYLLNTTYGVATQGNNVASVSFPFIINNANYAGFDIGNRLGSQALTPEFTNSYEVGTNLGFFNNKLTFDLTYFKTVSESQILDVSTAPSSGFLTRTTNVGRVDNSGYEALVNITPVSANDFRWDVSVNFTRIRNKVLEISEGVTQSQIAGATFTGTSPSFVVNQPYGVIRGQKKPRVTDRNSPYYDQYIINPATGLFAPELTNQLISNPNPDWQAGINNTVSYKGLTASFLVDAVYGGDVISFTAGTFKGNGSLEETGKNREAPRVIPGVIANADGTYRPNDIQVDAQSYWGSFGLQSDLNVYDATVYRLREVTLGYTLPKGLLERTPFGQATISLSGRNLFYYAPNAPFDPEVNTQGAGNIRGLELQGSPNARNYGINLRFTL</sequence>
<dbReference type="Pfam" id="PF07715">
    <property type="entry name" value="Plug"/>
    <property type="match status" value="1"/>
</dbReference>
<dbReference type="SUPFAM" id="SSF56935">
    <property type="entry name" value="Porins"/>
    <property type="match status" value="1"/>
</dbReference>
<evidence type="ECO:0000256" key="2">
    <source>
        <dbReference type="ARBA" id="ARBA00022448"/>
    </source>
</evidence>
<keyword evidence="4 10" id="KW-0812">Transmembrane</keyword>
<dbReference type="EMBL" id="CP094669">
    <property type="protein sequence ID" value="UOG73901.1"/>
    <property type="molecule type" value="Genomic_DNA"/>
</dbReference>
<dbReference type="InterPro" id="IPR036942">
    <property type="entry name" value="Beta-barrel_TonB_sf"/>
</dbReference>
<evidence type="ECO:0000313" key="15">
    <source>
        <dbReference type="Proteomes" id="UP000831113"/>
    </source>
</evidence>
<evidence type="ECO:0000256" key="4">
    <source>
        <dbReference type="ARBA" id="ARBA00022692"/>
    </source>
</evidence>
<keyword evidence="8" id="KW-0675">Receptor</keyword>
<dbReference type="InterPro" id="IPR037066">
    <property type="entry name" value="Plug_dom_sf"/>
</dbReference>
<dbReference type="Proteomes" id="UP000831113">
    <property type="component" value="Chromosome"/>
</dbReference>
<feature type="domain" description="TonB-dependent receptor plug" evidence="13">
    <location>
        <begin position="119"/>
        <end position="241"/>
    </location>
</feature>
<dbReference type="Gene3D" id="2.170.130.10">
    <property type="entry name" value="TonB-dependent receptor, plug domain"/>
    <property type="match status" value="1"/>
</dbReference>
<keyword evidence="6 11" id="KW-0798">TonB box</keyword>
<dbReference type="PANTHER" id="PTHR30069">
    <property type="entry name" value="TONB-DEPENDENT OUTER MEMBRANE RECEPTOR"/>
    <property type="match status" value="1"/>
</dbReference>
<protein>
    <submittedName>
        <fullName evidence="14">SusC/RagA family TonB-linked outer membrane protein</fullName>
    </submittedName>
</protein>
<keyword evidence="15" id="KW-1185">Reference proteome</keyword>
<evidence type="ECO:0000256" key="5">
    <source>
        <dbReference type="ARBA" id="ARBA00022729"/>
    </source>
</evidence>
<evidence type="ECO:0000259" key="12">
    <source>
        <dbReference type="Pfam" id="PF00593"/>
    </source>
</evidence>